<proteinExistence type="predicted"/>
<dbReference type="Proteomes" id="UP000010959">
    <property type="component" value="Unassembled WGS sequence"/>
</dbReference>
<dbReference type="AlphaFoldDB" id="L7CKC3"/>
<evidence type="ECO:0000313" key="2">
    <source>
        <dbReference type="Proteomes" id="UP000010959"/>
    </source>
</evidence>
<name>L7CKC3_RHOBT</name>
<comment type="caution">
    <text evidence="1">The sequence shown here is derived from an EMBL/GenBank/DDBJ whole genome shotgun (WGS) entry which is preliminary data.</text>
</comment>
<sequence>MIVATVINTILLELACVKCHRLRAADLVVYRMTTISRWTFAKVGV</sequence>
<organism evidence="1 2">
    <name type="scientific">Rhodopirellula baltica SWK14</name>
    <dbReference type="NCBI Taxonomy" id="993516"/>
    <lineage>
        <taxon>Bacteria</taxon>
        <taxon>Pseudomonadati</taxon>
        <taxon>Planctomycetota</taxon>
        <taxon>Planctomycetia</taxon>
        <taxon>Pirellulales</taxon>
        <taxon>Pirellulaceae</taxon>
        <taxon>Rhodopirellula</taxon>
    </lineage>
</organism>
<protein>
    <submittedName>
        <fullName evidence="1">Uncharacterized protein</fullName>
    </submittedName>
</protein>
<dbReference type="EMBL" id="AMWG01000043">
    <property type="protein sequence ID" value="ELP34077.1"/>
    <property type="molecule type" value="Genomic_DNA"/>
</dbReference>
<reference evidence="1 2" key="1">
    <citation type="journal article" date="2013" name="Mar. Genomics">
        <title>Expression of sulfatases in Rhodopirellula baltica and the diversity of sulfatases in the genus Rhodopirellula.</title>
        <authorList>
            <person name="Wegner C.E."/>
            <person name="Richter-Heitmann T."/>
            <person name="Klindworth A."/>
            <person name="Klockow C."/>
            <person name="Richter M."/>
            <person name="Achstetter T."/>
            <person name="Glockner F.O."/>
            <person name="Harder J."/>
        </authorList>
    </citation>
    <scope>NUCLEOTIDE SEQUENCE [LARGE SCALE GENOMIC DNA]</scope>
    <source>
        <strain evidence="1 2">SWK14</strain>
    </source>
</reference>
<gene>
    <name evidence="1" type="ORF">RBSWK_02213</name>
</gene>
<evidence type="ECO:0000313" key="1">
    <source>
        <dbReference type="EMBL" id="ELP34077.1"/>
    </source>
</evidence>
<accession>L7CKC3</accession>